<comment type="subcellular location">
    <subcellularLocation>
        <location evidence="1">Cell membrane</location>
        <topology evidence="1">Multi-pass membrane protein</topology>
    </subcellularLocation>
</comment>
<evidence type="ECO:0000256" key="7">
    <source>
        <dbReference type="SAM" id="Phobius"/>
    </source>
</evidence>
<evidence type="ECO:0000256" key="2">
    <source>
        <dbReference type="ARBA" id="ARBA00022448"/>
    </source>
</evidence>
<feature type="transmembrane region" description="Helical" evidence="7">
    <location>
        <begin position="21"/>
        <end position="47"/>
    </location>
</feature>
<dbReference type="InterPro" id="IPR011701">
    <property type="entry name" value="MFS"/>
</dbReference>
<feature type="transmembrane region" description="Helical" evidence="7">
    <location>
        <begin position="174"/>
        <end position="200"/>
    </location>
</feature>
<feature type="transmembrane region" description="Helical" evidence="7">
    <location>
        <begin position="86"/>
        <end position="104"/>
    </location>
</feature>
<evidence type="ECO:0000256" key="3">
    <source>
        <dbReference type="ARBA" id="ARBA00022475"/>
    </source>
</evidence>
<dbReference type="RefSeq" id="WP_002617305.1">
    <property type="nucleotide sequence ID" value="NZ_AAMD01000145.1"/>
</dbReference>
<dbReference type="AlphaFoldDB" id="Q08TI9"/>
<name>Q08TI9_STIAD</name>
<evidence type="ECO:0000256" key="4">
    <source>
        <dbReference type="ARBA" id="ARBA00022692"/>
    </source>
</evidence>
<keyword evidence="6 7" id="KW-0472">Membrane</keyword>
<feature type="transmembrane region" description="Helical" evidence="7">
    <location>
        <begin position="149"/>
        <end position="168"/>
    </location>
</feature>
<dbReference type="Pfam" id="PF07690">
    <property type="entry name" value="MFS_1"/>
    <property type="match status" value="1"/>
</dbReference>
<feature type="transmembrane region" description="Helical" evidence="7">
    <location>
        <begin position="298"/>
        <end position="318"/>
    </location>
</feature>
<dbReference type="CDD" id="cd06173">
    <property type="entry name" value="MFS_MefA_like"/>
    <property type="match status" value="1"/>
</dbReference>
<feature type="transmembrane region" description="Helical" evidence="7">
    <location>
        <begin position="358"/>
        <end position="377"/>
    </location>
</feature>
<evidence type="ECO:0000256" key="5">
    <source>
        <dbReference type="ARBA" id="ARBA00022989"/>
    </source>
</evidence>
<evidence type="ECO:0000313" key="8">
    <source>
        <dbReference type="EMBL" id="EAU63803.1"/>
    </source>
</evidence>
<dbReference type="Proteomes" id="UP000032702">
    <property type="component" value="Unassembled WGS sequence"/>
</dbReference>
<feature type="transmembrane region" description="Helical" evidence="7">
    <location>
        <begin position="411"/>
        <end position="432"/>
    </location>
</feature>
<dbReference type="GO" id="GO:0005886">
    <property type="term" value="C:plasma membrane"/>
    <property type="evidence" value="ECO:0007669"/>
    <property type="project" value="UniProtKB-SubCell"/>
</dbReference>
<dbReference type="PANTHER" id="PTHR43266">
    <property type="entry name" value="MACROLIDE-EFFLUX PROTEIN"/>
    <property type="match status" value="1"/>
</dbReference>
<dbReference type="EMBL" id="AAMD01000145">
    <property type="protein sequence ID" value="EAU63803.1"/>
    <property type="molecule type" value="Genomic_DNA"/>
</dbReference>
<feature type="transmembrane region" description="Helical" evidence="7">
    <location>
        <begin position="110"/>
        <end position="128"/>
    </location>
</feature>
<dbReference type="Gene3D" id="1.20.1250.20">
    <property type="entry name" value="MFS general substrate transporter like domains"/>
    <property type="match status" value="1"/>
</dbReference>
<protein>
    <submittedName>
        <fullName evidence="8">Major facilitator superfamily MFS_1</fullName>
    </submittedName>
</protein>
<proteinExistence type="predicted"/>
<dbReference type="SUPFAM" id="SSF103473">
    <property type="entry name" value="MFS general substrate transporter"/>
    <property type="match status" value="1"/>
</dbReference>
<evidence type="ECO:0000256" key="6">
    <source>
        <dbReference type="ARBA" id="ARBA00023136"/>
    </source>
</evidence>
<reference evidence="8 9" key="1">
    <citation type="submission" date="2006-04" db="EMBL/GenBank/DDBJ databases">
        <authorList>
            <person name="Nierman W.C."/>
        </authorList>
    </citation>
    <scope>NUCLEOTIDE SEQUENCE [LARGE SCALE GENOMIC DNA]</scope>
    <source>
        <strain evidence="8 9">DW4/3-1</strain>
    </source>
</reference>
<evidence type="ECO:0000256" key="1">
    <source>
        <dbReference type="ARBA" id="ARBA00004651"/>
    </source>
</evidence>
<feature type="transmembrane region" description="Helical" evidence="7">
    <location>
        <begin position="236"/>
        <end position="257"/>
    </location>
</feature>
<keyword evidence="4 7" id="KW-0812">Transmembrane</keyword>
<dbReference type="PANTHER" id="PTHR43266:SF2">
    <property type="entry name" value="MAJOR FACILITATOR SUPERFAMILY (MFS) PROFILE DOMAIN-CONTAINING PROTEIN"/>
    <property type="match status" value="1"/>
</dbReference>
<accession>Q08TI9</accession>
<sequence>MDISPASAPTASLPSASLRTFVLVWAAQTVSLIGSQLTAFGLAVWVYQRTGSTTLHALVAVANMAPRTLFVLLLGGLADRWNLRKLLLASQIGSGLCAVLLALLAGMDQLGVAAVLALVAANAVFGSVQPPALTKLTTLLVPSRQLGRANGLNQFGFALGYILSPLLASMLLEAAGLLGILIIDGITFALAVAVMAAVSIQDAPSAPTNRATSGPREPLWKGAWEGWMHVYRSPGLLGLVFIFVAMNFNLGILRGLVTPLVLSFSDVRAVGNILFTGGIGMLLGSVAMMVWGGPRRRIVGVLGFFVVQGLSLFAAAWAPSVVLVAVSAFGVLLSFPIIQSCGVTIMQNKVPKAILGRVHSASSSLAGGGVLLAYLVAGPLADQVFEPLMTGQGALATQLGPFLGTGPGRGIALLFGLIGLETVAVALLGALARRSIRLMEDRLPDQSLGTGHLSPSSPSPSA</sequence>
<organism evidence="8 9">
    <name type="scientific">Stigmatella aurantiaca (strain DW4/3-1)</name>
    <dbReference type="NCBI Taxonomy" id="378806"/>
    <lineage>
        <taxon>Bacteria</taxon>
        <taxon>Pseudomonadati</taxon>
        <taxon>Myxococcota</taxon>
        <taxon>Myxococcia</taxon>
        <taxon>Myxococcales</taxon>
        <taxon>Cystobacterineae</taxon>
        <taxon>Archangiaceae</taxon>
        <taxon>Stigmatella</taxon>
    </lineage>
</organism>
<dbReference type="GO" id="GO:0022857">
    <property type="term" value="F:transmembrane transporter activity"/>
    <property type="evidence" value="ECO:0007669"/>
    <property type="project" value="InterPro"/>
</dbReference>
<feature type="transmembrane region" description="Helical" evidence="7">
    <location>
        <begin position="324"/>
        <end position="346"/>
    </location>
</feature>
<gene>
    <name evidence="8" type="ORF">STIAU_6399</name>
</gene>
<keyword evidence="2" id="KW-0813">Transport</keyword>
<dbReference type="InterPro" id="IPR036259">
    <property type="entry name" value="MFS_trans_sf"/>
</dbReference>
<keyword evidence="3" id="KW-1003">Cell membrane</keyword>
<comment type="caution">
    <text evidence="8">The sequence shown here is derived from an EMBL/GenBank/DDBJ whole genome shotgun (WGS) entry which is preliminary data.</text>
</comment>
<feature type="transmembrane region" description="Helical" evidence="7">
    <location>
        <begin position="53"/>
        <end position="74"/>
    </location>
</feature>
<evidence type="ECO:0000313" key="9">
    <source>
        <dbReference type="Proteomes" id="UP000032702"/>
    </source>
</evidence>
<feature type="transmembrane region" description="Helical" evidence="7">
    <location>
        <begin position="269"/>
        <end position="291"/>
    </location>
</feature>
<keyword evidence="5 7" id="KW-1133">Transmembrane helix</keyword>